<dbReference type="Proteomes" id="UP000275846">
    <property type="component" value="Unassembled WGS sequence"/>
</dbReference>
<reference evidence="5" key="1">
    <citation type="submission" date="2016-06" db="UniProtKB">
        <authorList>
            <consortium name="WormBaseParasite"/>
        </authorList>
    </citation>
    <scope>IDENTIFICATION</scope>
</reference>
<evidence type="ECO:0000313" key="4">
    <source>
        <dbReference type="Proteomes" id="UP000275846"/>
    </source>
</evidence>
<reference evidence="3 4" key="2">
    <citation type="submission" date="2018-11" db="EMBL/GenBank/DDBJ databases">
        <authorList>
            <consortium name="Pathogen Informatics"/>
        </authorList>
    </citation>
    <scope>NUCLEOTIDE SEQUENCE [LARGE SCALE GENOMIC DNA]</scope>
    <source>
        <strain evidence="3 4">NST_G2</strain>
    </source>
</reference>
<dbReference type="STRING" id="70667.A0A183TAK3"/>
<protein>
    <submittedName>
        <fullName evidence="5">Frem_N domain-containing protein</fullName>
    </submittedName>
</protein>
<dbReference type="EMBL" id="UYSU01038138">
    <property type="protein sequence ID" value="VDL99886.1"/>
    <property type="molecule type" value="Genomic_DNA"/>
</dbReference>
<evidence type="ECO:0000313" key="3">
    <source>
        <dbReference type="EMBL" id="VDL99886.1"/>
    </source>
</evidence>
<organism evidence="5">
    <name type="scientific">Schistocephalus solidus</name>
    <name type="common">Tapeworm</name>
    <dbReference type="NCBI Taxonomy" id="70667"/>
    <lineage>
        <taxon>Eukaryota</taxon>
        <taxon>Metazoa</taxon>
        <taxon>Spiralia</taxon>
        <taxon>Lophotrochozoa</taxon>
        <taxon>Platyhelminthes</taxon>
        <taxon>Cestoda</taxon>
        <taxon>Eucestoda</taxon>
        <taxon>Diphyllobothriidea</taxon>
        <taxon>Diphyllobothriidae</taxon>
        <taxon>Schistocephalus</taxon>
    </lineage>
</organism>
<dbReference type="Pfam" id="PF19309">
    <property type="entry name" value="Frem_N"/>
    <property type="match status" value="1"/>
</dbReference>
<feature type="chain" id="PRO_5043141471" evidence="1">
    <location>
        <begin position="24"/>
        <end position="301"/>
    </location>
</feature>
<keyword evidence="1" id="KW-0732">Signal</keyword>
<accession>A0A183TAK3</accession>
<evidence type="ECO:0000259" key="2">
    <source>
        <dbReference type="Pfam" id="PF19309"/>
    </source>
</evidence>
<dbReference type="AlphaFoldDB" id="A0A183TAK3"/>
<feature type="signal peptide" evidence="1">
    <location>
        <begin position="1"/>
        <end position="23"/>
    </location>
</feature>
<evidence type="ECO:0000256" key="1">
    <source>
        <dbReference type="SAM" id="SignalP"/>
    </source>
</evidence>
<gene>
    <name evidence="3" type="ORF">SSLN_LOCUS13501</name>
</gene>
<dbReference type="WBParaSite" id="SSLN_0001401301-mRNA-1">
    <property type="protein sequence ID" value="SSLN_0001401301-mRNA-1"/>
    <property type="gene ID" value="SSLN_0001401301"/>
</dbReference>
<name>A0A183TAK3_SCHSO</name>
<evidence type="ECO:0000313" key="5">
    <source>
        <dbReference type="WBParaSite" id="SSLN_0001401301-mRNA-1"/>
    </source>
</evidence>
<feature type="domain" description="FRAS1-related extracellular matrix protein N-terminal" evidence="2">
    <location>
        <begin position="69"/>
        <end position="147"/>
    </location>
</feature>
<sequence>MGSPVLLPLLGFFYLLFVSGVRCQHPEPQNDAMASDKFSLLESSLSVPRLQVLRGLHSPLLKSHLPIMNRVLKGHVCRIEVEEYAPLFSVVGHLEPKKFDCSFRDGDVTYYHEGNPLLNSDTVRVTIFFFRNNYSIIQTADIAVDIIDPPRTINLTADEGRESSFKWLDGSGPRQSRLSGPQQLHVEHVKALSEAIDPAVLHIRYDANKEDCRISYTSPELTLNAPTERAMEQISGHPYQTFWWEPNAGLWSPRMGRPLASGAAIGGSRRWPLFGQVVAFNRTDVKHFEHECQEGLLKGYR</sequence>
<dbReference type="InterPro" id="IPR045658">
    <property type="entry name" value="FRAS1-rel_N"/>
</dbReference>
<proteinExistence type="predicted"/>
<dbReference type="OrthoDB" id="6244377at2759"/>
<keyword evidence="4" id="KW-1185">Reference proteome</keyword>